<dbReference type="Proteomes" id="UP001055025">
    <property type="component" value="Unassembled WGS sequence"/>
</dbReference>
<dbReference type="PANTHER" id="PTHR30185">
    <property type="entry name" value="CRYPTIC BETA-GLUCOSIDE BGL OPERON ANTITERMINATOR"/>
    <property type="match status" value="1"/>
</dbReference>
<dbReference type="PANTHER" id="PTHR30185:SF13">
    <property type="entry name" value="LICABCH OPERON REGULATOR-RELATED"/>
    <property type="match status" value="1"/>
</dbReference>
<dbReference type="SUPFAM" id="SSF63520">
    <property type="entry name" value="PTS-regulatory domain, PRD"/>
    <property type="match status" value="1"/>
</dbReference>
<dbReference type="InterPro" id="IPR036095">
    <property type="entry name" value="PTS_EIIB-like_sf"/>
</dbReference>
<feature type="domain" description="PTS EIIB type-2" evidence="4">
    <location>
        <begin position="204"/>
        <end position="295"/>
    </location>
</feature>
<gene>
    <name evidence="6" type="ORF">ATOP_00580</name>
</gene>
<dbReference type="Gene3D" id="1.10.1790.10">
    <property type="entry name" value="PRD domain"/>
    <property type="match status" value="1"/>
</dbReference>
<dbReference type="InterPro" id="IPR050661">
    <property type="entry name" value="BglG_antiterminators"/>
</dbReference>
<dbReference type="GO" id="GO:0009401">
    <property type="term" value="P:phosphoenolpyruvate-dependent sugar phosphotransferase system"/>
    <property type="evidence" value="ECO:0007669"/>
    <property type="project" value="InterPro"/>
</dbReference>
<dbReference type="Pfam" id="PF00874">
    <property type="entry name" value="PRD"/>
    <property type="match status" value="1"/>
</dbReference>
<dbReference type="RefSeq" id="WP_265590423.1">
    <property type="nucleotide sequence ID" value="NZ_BQKC01000001.1"/>
</dbReference>
<dbReference type="GO" id="GO:0008982">
    <property type="term" value="F:protein-N(PI)-phosphohistidine-sugar phosphotransferase activity"/>
    <property type="evidence" value="ECO:0007669"/>
    <property type="project" value="InterPro"/>
</dbReference>
<feature type="domain" description="PTS EIIA type-2" evidence="3">
    <location>
        <begin position="297"/>
        <end position="438"/>
    </location>
</feature>
<evidence type="ECO:0000259" key="5">
    <source>
        <dbReference type="PROSITE" id="PS51372"/>
    </source>
</evidence>
<reference evidence="6" key="1">
    <citation type="journal article" date="2022" name="Int. J. Syst. Evol. Microbiol.">
        <title>Granulimonas faecalis gen. nov., sp. nov., and Leptogranulimonas caecicola gen. nov., sp. nov., novel lactate-producing Atopobiaceae bacteria isolated from mouse intestines, and an emended description of the family Atopobiaceae.</title>
        <authorList>
            <person name="Morinaga K."/>
            <person name="Kusada H."/>
            <person name="Sakamoto S."/>
            <person name="Murakami T."/>
            <person name="Toyoda A."/>
            <person name="Mori H."/>
            <person name="Meng X.Y."/>
            <person name="Takashino M."/>
            <person name="Murotomi K."/>
            <person name="Tamaki H."/>
        </authorList>
    </citation>
    <scope>NUCLEOTIDE SEQUENCE</scope>
    <source>
        <strain evidence="6">OPF53</strain>
    </source>
</reference>
<dbReference type="Gene3D" id="3.40.930.10">
    <property type="entry name" value="Mannitol-specific EII, Chain A"/>
    <property type="match status" value="1"/>
</dbReference>
<dbReference type="PROSITE" id="PS51099">
    <property type="entry name" value="PTS_EIIB_TYPE_2"/>
    <property type="match status" value="1"/>
</dbReference>
<protein>
    <submittedName>
        <fullName evidence="6">Uncharacterized protein</fullName>
    </submittedName>
</protein>
<keyword evidence="7" id="KW-1185">Reference proteome</keyword>
<dbReference type="PROSITE" id="PS51372">
    <property type="entry name" value="PRD_2"/>
    <property type="match status" value="1"/>
</dbReference>
<evidence type="ECO:0000313" key="7">
    <source>
        <dbReference type="Proteomes" id="UP001055025"/>
    </source>
</evidence>
<sequence length="443" mass="48153">MDERLKAFTAYVMAHPGATVDEVAERFSVSDRTVRDYRKRANYDLAGAAEVVLSRGHLRVEVVDGARLRALIADGPVDAAQAVEEEGHDLPLELSGRAWEVAGSMVEAAEEAFSHGFSDDLELRMNLARHVEPLGERLRSGETVENPLLGDVKSRYPLAFAMAASTSGVLEGAYGSKPSDDELGYIALAFALALERGRERVPRKNIVVVCATGHTSARMLEHRIRSEFGPQLGRVELCDRDDLLFRDLSHVDYVFTTVPVDAQLPVPTVTISYFFNDSEADRVRGLLSDEGDVDLLPFFPEGLFFGHLSAGTKAEALHALCEAARAAGYVDAGFEGAVWNREEAASTAFGGGVALPHPMGRMCPRTFVAVGLLDEPVLWDESGERAEAVFLFGFGEGDGERFEGLFGRLSAFLTDHDAVAALLGERVFDALARGLSTPRRQLP</sequence>
<evidence type="ECO:0000259" key="4">
    <source>
        <dbReference type="PROSITE" id="PS51099"/>
    </source>
</evidence>
<name>A0AAV5B075_9ACTN</name>
<dbReference type="PROSITE" id="PS51094">
    <property type="entry name" value="PTS_EIIA_TYPE_2"/>
    <property type="match status" value="1"/>
</dbReference>
<dbReference type="InterPro" id="IPR002178">
    <property type="entry name" value="PTS_EIIA_type-2_dom"/>
</dbReference>
<keyword evidence="1" id="KW-0808">Transferase</keyword>
<dbReference type="EMBL" id="BQKC01000001">
    <property type="protein sequence ID" value="GJM54403.1"/>
    <property type="molecule type" value="Genomic_DNA"/>
</dbReference>
<feature type="domain" description="PRD" evidence="5">
    <location>
        <begin position="93"/>
        <end position="200"/>
    </location>
</feature>
<dbReference type="SUPFAM" id="SSF55804">
    <property type="entry name" value="Phoshotransferase/anion transport protein"/>
    <property type="match status" value="1"/>
</dbReference>
<dbReference type="CDD" id="cd05568">
    <property type="entry name" value="PTS_IIB_bgl_like"/>
    <property type="match status" value="1"/>
</dbReference>
<dbReference type="CDD" id="cd00211">
    <property type="entry name" value="PTS_IIA_fru"/>
    <property type="match status" value="1"/>
</dbReference>
<accession>A0AAV5B075</accession>
<evidence type="ECO:0000259" key="3">
    <source>
        <dbReference type="PROSITE" id="PS51094"/>
    </source>
</evidence>
<organism evidence="6 7">
    <name type="scientific">Granulimonas faecalis</name>
    <dbReference type="NCBI Taxonomy" id="2894155"/>
    <lineage>
        <taxon>Bacteria</taxon>
        <taxon>Bacillati</taxon>
        <taxon>Actinomycetota</taxon>
        <taxon>Coriobacteriia</taxon>
        <taxon>Coriobacteriales</taxon>
        <taxon>Kribbibacteriaceae</taxon>
        <taxon>Granulimonas</taxon>
    </lineage>
</organism>
<dbReference type="InterPro" id="IPR036634">
    <property type="entry name" value="PRD_sf"/>
</dbReference>
<evidence type="ECO:0000256" key="2">
    <source>
        <dbReference type="ARBA" id="ARBA00022737"/>
    </source>
</evidence>
<evidence type="ECO:0000313" key="6">
    <source>
        <dbReference type="EMBL" id="GJM54403.1"/>
    </source>
</evidence>
<evidence type="ECO:0000256" key="1">
    <source>
        <dbReference type="ARBA" id="ARBA00022679"/>
    </source>
</evidence>
<dbReference type="Gene3D" id="3.40.50.2300">
    <property type="match status" value="1"/>
</dbReference>
<keyword evidence="2" id="KW-0677">Repeat</keyword>
<dbReference type="InterPro" id="IPR011608">
    <property type="entry name" value="PRD"/>
</dbReference>
<dbReference type="InterPro" id="IPR013011">
    <property type="entry name" value="PTS_EIIB_2"/>
</dbReference>
<dbReference type="GO" id="GO:0006355">
    <property type="term" value="P:regulation of DNA-templated transcription"/>
    <property type="evidence" value="ECO:0007669"/>
    <property type="project" value="InterPro"/>
</dbReference>
<comment type="caution">
    <text evidence="6">The sequence shown here is derived from an EMBL/GenBank/DDBJ whole genome shotgun (WGS) entry which is preliminary data.</text>
</comment>
<dbReference type="InterPro" id="IPR016152">
    <property type="entry name" value="PTrfase/Anion_transptr"/>
</dbReference>
<dbReference type="SUPFAM" id="SSF52794">
    <property type="entry name" value="PTS system IIB component-like"/>
    <property type="match status" value="1"/>
</dbReference>
<proteinExistence type="predicted"/>
<dbReference type="Pfam" id="PF00359">
    <property type="entry name" value="PTS_EIIA_2"/>
    <property type="match status" value="1"/>
</dbReference>
<dbReference type="AlphaFoldDB" id="A0AAV5B075"/>